<dbReference type="RefSeq" id="XP_005101067.2">
    <property type="nucleotide sequence ID" value="XM_005101010.3"/>
</dbReference>
<evidence type="ECO:0000313" key="1">
    <source>
        <dbReference type="Proteomes" id="UP000694888"/>
    </source>
</evidence>
<accession>A0ABM0JTF3</accession>
<sequence length="139" mass="15559">MEQFYGTWKINPAENSGFEELGKCTGMTAEQVTAINKREFTMLIEEKDGGSHRICVDYGAAKDDIVFKLGVPQDYQGLDGAKSKLTVLLQDKMLVEKFLQEDGSTYSVCSHIEGNDLLVSETTFAKYPSVKVINKIYRC</sequence>
<dbReference type="SUPFAM" id="SSF50814">
    <property type="entry name" value="Lipocalins"/>
    <property type="match status" value="1"/>
</dbReference>
<reference evidence="2" key="1">
    <citation type="submission" date="2025-08" db="UniProtKB">
        <authorList>
            <consortium name="RefSeq"/>
        </authorList>
    </citation>
    <scope>IDENTIFICATION</scope>
</reference>
<keyword evidence="1" id="KW-1185">Reference proteome</keyword>
<dbReference type="Gene3D" id="2.40.128.20">
    <property type="match status" value="1"/>
</dbReference>
<organism evidence="1 2">
    <name type="scientific">Aplysia californica</name>
    <name type="common">California sea hare</name>
    <dbReference type="NCBI Taxonomy" id="6500"/>
    <lineage>
        <taxon>Eukaryota</taxon>
        <taxon>Metazoa</taxon>
        <taxon>Spiralia</taxon>
        <taxon>Lophotrochozoa</taxon>
        <taxon>Mollusca</taxon>
        <taxon>Gastropoda</taxon>
        <taxon>Heterobranchia</taxon>
        <taxon>Euthyneura</taxon>
        <taxon>Tectipleura</taxon>
        <taxon>Aplysiida</taxon>
        <taxon>Aplysioidea</taxon>
        <taxon>Aplysiidae</taxon>
        <taxon>Aplysia</taxon>
    </lineage>
</organism>
<dbReference type="GeneID" id="101863112"/>
<proteinExistence type="predicted"/>
<dbReference type="Proteomes" id="UP000694888">
    <property type="component" value="Unplaced"/>
</dbReference>
<gene>
    <name evidence="2" type="primary">LOC101863112</name>
</gene>
<name>A0ABM0JTF3_APLCA</name>
<evidence type="ECO:0000313" key="2">
    <source>
        <dbReference type="RefSeq" id="XP_005101067.2"/>
    </source>
</evidence>
<dbReference type="InterPro" id="IPR012674">
    <property type="entry name" value="Calycin"/>
</dbReference>
<protein>
    <submittedName>
        <fullName evidence="2">Uncharacterized protein LOC101863112</fullName>
    </submittedName>
</protein>